<reference evidence="1 2" key="1">
    <citation type="journal article" date="2015" name="Mol. Plant Microbe Interact.">
        <title>Genome, transcriptome, and functional analyses of Penicillium expansum provide new insights into secondary metabolism and pathogenicity.</title>
        <authorList>
            <person name="Ballester A.R."/>
            <person name="Marcet-Houben M."/>
            <person name="Levin E."/>
            <person name="Sela N."/>
            <person name="Selma-Lazaro C."/>
            <person name="Carmona L."/>
            <person name="Wisniewski M."/>
            <person name="Droby S."/>
            <person name="Gonzalez-Candelas L."/>
            <person name="Gabaldon T."/>
        </authorList>
    </citation>
    <scope>NUCLEOTIDE SEQUENCE [LARGE SCALE GENOMIC DNA]</scope>
    <source>
        <strain evidence="1 2">PHI-1</strain>
    </source>
</reference>
<evidence type="ECO:0000313" key="1">
    <source>
        <dbReference type="EMBL" id="KGO72174.1"/>
    </source>
</evidence>
<gene>
    <name evidence="1" type="ORF">PITC_076120</name>
</gene>
<dbReference type="OMA" id="YNEISSH"/>
<dbReference type="OrthoDB" id="3940621at2759"/>
<dbReference type="AlphaFoldDB" id="A0A0A2KWM9"/>
<proteinExistence type="predicted"/>
<organism evidence="1 2">
    <name type="scientific">Penicillium italicum</name>
    <name type="common">Blue mold</name>
    <dbReference type="NCBI Taxonomy" id="40296"/>
    <lineage>
        <taxon>Eukaryota</taxon>
        <taxon>Fungi</taxon>
        <taxon>Dikarya</taxon>
        <taxon>Ascomycota</taxon>
        <taxon>Pezizomycotina</taxon>
        <taxon>Eurotiomycetes</taxon>
        <taxon>Eurotiomycetidae</taxon>
        <taxon>Eurotiales</taxon>
        <taxon>Aspergillaceae</taxon>
        <taxon>Penicillium</taxon>
    </lineage>
</organism>
<protein>
    <submittedName>
        <fullName evidence="1">Uncharacterized protein</fullName>
    </submittedName>
</protein>
<name>A0A0A2KWM9_PENIT</name>
<sequence>MIWKHLFLSLRIQPLKDSLHKHNPLSILCTSRYLYKEISSHLFDNSVQHILLNPEYKEGEWVVIQLKSRTVDIEWTLRNRADTKRHFHNFPHSKTRLQVHINSPDPTDPGQVVWLWKKANALVDLLIPLAEPIIDLNISGPWRSEHPPSHWRNLNRFYEMGGLRETIKSSKYRPDYDLAMLPFIRLELWVEDPAKNIPAMSNEEFDTLIRRMLRLFDQAGIEIRLRNLLCVTQETAVPQIETAIIDTNLFLETSLDELPGETASFLRRDRFKDWFEDGTSWKSLYETQLRDQLTLCPWVIMNSDPWLYRSNQRYIVLILLHHAMSALRSYLDDALGIYDDSLIYRRWNSELWLELFPEGAPQLSDIRIWLSRFWSTQSQFRKFHAYMDWLGRKRAEEMGVEECRCSLVHRLTVWGY</sequence>
<dbReference type="HOGENOM" id="CLU_627141_0_0_1"/>
<keyword evidence="2" id="KW-1185">Reference proteome</keyword>
<dbReference type="EMBL" id="JQGA01000899">
    <property type="protein sequence ID" value="KGO72174.1"/>
    <property type="molecule type" value="Genomic_DNA"/>
</dbReference>
<dbReference type="STRING" id="40296.A0A0A2KWM9"/>
<accession>A0A0A2KWM9</accession>
<evidence type="ECO:0000313" key="2">
    <source>
        <dbReference type="Proteomes" id="UP000030104"/>
    </source>
</evidence>
<comment type="caution">
    <text evidence="1">The sequence shown here is derived from an EMBL/GenBank/DDBJ whole genome shotgun (WGS) entry which is preliminary data.</text>
</comment>
<dbReference type="PhylomeDB" id="A0A0A2KWM9"/>
<dbReference type="Proteomes" id="UP000030104">
    <property type="component" value="Unassembled WGS sequence"/>
</dbReference>